<dbReference type="EMBL" id="KI894017">
    <property type="protein sequence ID" value="OCF46427.1"/>
    <property type="molecule type" value="Genomic_DNA"/>
</dbReference>
<dbReference type="InterPro" id="IPR035896">
    <property type="entry name" value="AN1-like_Znf"/>
</dbReference>
<dbReference type="Proteomes" id="UP000094020">
    <property type="component" value="Chromosome 3"/>
</dbReference>
<dbReference type="SUPFAM" id="SSF118310">
    <property type="entry name" value="AN1-like Zinc finger"/>
    <property type="match status" value="1"/>
</dbReference>
<dbReference type="OrthoDB" id="2561803at2759"/>
<dbReference type="PANTHER" id="PTHR21310">
    <property type="entry name" value="AMINOGLYCOSIDE PHOSPHOTRANSFERASE-RELATED-RELATED"/>
    <property type="match status" value="1"/>
</dbReference>
<evidence type="ECO:0000313" key="4">
    <source>
        <dbReference type="Proteomes" id="UP000094020"/>
    </source>
</evidence>
<proteinExistence type="predicted"/>
<evidence type="ECO:0000313" key="2">
    <source>
        <dbReference type="EMBL" id="OCF46427.1"/>
    </source>
</evidence>
<organism evidence="2">
    <name type="scientific">Kwoniella pini CBS 10737</name>
    <dbReference type="NCBI Taxonomy" id="1296096"/>
    <lineage>
        <taxon>Eukaryota</taxon>
        <taxon>Fungi</taxon>
        <taxon>Dikarya</taxon>
        <taxon>Basidiomycota</taxon>
        <taxon>Agaricomycotina</taxon>
        <taxon>Tremellomycetes</taxon>
        <taxon>Tremellales</taxon>
        <taxon>Cryptococcaceae</taxon>
        <taxon>Kwoniella</taxon>
    </lineage>
</organism>
<dbReference type="Pfam" id="PF01636">
    <property type="entry name" value="APH"/>
    <property type="match status" value="1"/>
</dbReference>
<dbReference type="PANTHER" id="PTHR21310:SF15">
    <property type="entry name" value="AMINOGLYCOSIDE PHOSPHOTRANSFERASE DOMAIN-CONTAINING PROTEIN"/>
    <property type="match status" value="1"/>
</dbReference>
<dbReference type="STRING" id="1296096.A0A1B9HT32"/>
<reference evidence="3" key="2">
    <citation type="submission" date="2013-07" db="EMBL/GenBank/DDBJ databases">
        <authorList>
            <consortium name="The Broad Institute Genome Sequencing Platform"/>
            <person name="Cuomo C."/>
            <person name="Litvintseva A."/>
            <person name="Chen Y."/>
            <person name="Heitman J."/>
            <person name="Sun S."/>
            <person name="Springer D."/>
            <person name="Dromer F."/>
            <person name="Young S.K."/>
            <person name="Zeng Q."/>
            <person name="Gargeya S."/>
            <person name="Fitzgerald M."/>
            <person name="Abouelleil A."/>
            <person name="Alvarado L."/>
            <person name="Berlin A.M."/>
            <person name="Chapman S.B."/>
            <person name="Dewar J."/>
            <person name="Goldberg J."/>
            <person name="Griggs A."/>
            <person name="Gujja S."/>
            <person name="Hansen M."/>
            <person name="Howarth C."/>
            <person name="Imamovic A."/>
            <person name="Larimer J."/>
            <person name="McCowan C."/>
            <person name="Murphy C."/>
            <person name="Pearson M."/>
            <person name="Priest M."/>
            <person name="Roberts A."/>
            <person name="Saif S."/>
            <person name="Shea T."/>
            <person name="Sykes S."/>
            <person name="Wortman J."/>
            <person name="Nusbaum C."/>
            <person name="Birren B."/>
        </authorList>
    </citation>
    <scope>NUCLEOTIDE SEQUENCE</scope>
    <source>
        <strain evidence="3">CBS 10737</strain>
    </source>
</reference>
<dbReference type="InterPro" id="IPR051678">
    <property type="entry name" value="AGP_Transferase"/>
</dbReference>
<sequence length="494" mass="57261">MPELIEWPCDVPECHQLVVRSGAICDYCYEVRCSDHDTSQQHPCHLISDQESRRPKKRDIRLRYLSGLIEQLRLHSPTILEQASELNSNKKCTLTIPENADQLLDSGLLAGFNVHFMIEFEDGIKWLLRVRQDQGHPLPLQIRKANIESEVATLNTLKAGGIPVPAAFLHVPPEHEVERVQQEIPFDYFFYEFLPGETWHIPKHPFFSVTLSDEKLVKLVEGYAQVQIKLSQLQLSVSQIGCLKYTDSGELSVGPIIARGCFQTPKPPYLLGPFNIMKDRYLAHIDAALQYIARGAICEWDSVDAYLWHLELRELVSNSKVLGRTLSRVYIKHDDEKGDHLMWNEKEEVVGVLDWEWAHVTSKEEAFSSPYIFYDMIDYIRGDNQLTKEEIMLIDCYDRYNRPDLAECVKNGRLYQRLSSIGHYDKAYSKKGFREPFEPIPISDFHPPAQDVDWRVYSIKRYQNHKGLVETMKKFGVTLEKAEEDARDWHARND</sequence>
<dbReference type="RefSeq" id="XP_019007646.1">
    <property type="nucleotide sequence ID" value="XM_019159352.1"/>
</dbReference>
<gene>
    <name evidence="2" type="ORF">I206_07661</name>
    <name evidence="3" type="ORF">I206_102291</name>
</gene>
<dbReference type="AlphaFoldDB" id="A0A1B9HT32"/>
<dbReference type="KEGG" id="kpin:30176030"/>
<reference evidence="3" key="4">
    <citation type="submission" date="2024-02" db="EMBL/GenBank/DDBJ databases">
        <title>Comparative genomics of Cryptococcus and Kwoniella reveals pathogenesis evolution and contrasting modes of karyotype evolution via chromosome fusion or intercentromeric recombination.</title>
        <authorList>
            <person name="Coelho M.A."/>
            <person name="David-Palma M."/>
            <person name="Shea T."/>
            <person name="Bowers K."/>
            <person name="McGinley-Smith S."/>
            <person name="Mohammad A.W."/>
            <person name="Gnirke A."/>
            <person name="Yurkov A.M."/>
            <person name="Nowrousian M."/>
            <person name="Sun S."/>
            <person name="Cuomo C.A."/>
            <person name="Heitman J."/>
        </authorList>
    </citation>
    <scope>NUCLEOTIDE SEQUENCE</scope>
    <source>
        <strain evidence="3">CBS 10737</strain>
    </source>
</reference>
<reference evidence="2" key="3">
    <citation type="submission" date="2016-07" db="EMBL/GenBank/DDBJ databases">
        <title>Evolution of pathogenesis and genome organization in the Tremellales.</title>
        <authorList>
            <person name="Cuomo C."/>
            <person name="Litvintseva A."/>
            <person name="Heitman J."/>
            <person name="Chen Y."/>
            <person name="Sun S."/>
            <person name="Springer D."/>
            <person name="Dromer F."/>
            <person name="Young S."/>
            <person name="Zeng Q."/>
            <person name="Chapman S."/>
            <person name="Gujja S."/>
            <person name="Saif S."/>
            <person name="Birren B."/>
        </authorList>
    </citation>
    <scope>NUCLEOTIDE SEQUENCE</scope>
    <source>
        <strain evidence="2">CBS 10737</strain>
    </source>
</reference>
<feature type="domain" description="Aminoglycoside phosphotransferase" evidence="1">
    <location>
        <begin position="143"/>
        <end position="360"/>
    </location>
</feature>
<dbReference type="GeneID" id="30176030"/>
<evidence type="ECO:0000313" key="3">
    <source>
        <dbReference type="EMBL" id="WWC68366.1"/>
    </source>
</evidence>
<keyword evidence="4" id="KW-1185">Reference proteome</keyword>
<evidence type="ECO:0000259" key="1">
    <source>
        <dbReference type="Pfam" id="PF01636"/>
    </source>
</evidence>
<dbReference type="SUPFAM" id="SSF56112">
    <property type="entry name" value="Protein kinase-like (PK-like)"/>
    <property type="match status" value="1"/>
</dbReference>
<dbReference type="EMBL" id="CP144521">
    <property type="protein sequence ID" value="WWC68366.1"/>
    <property type="molecule type" value="Genomic_DNA"/>
</dbReference>
<accession>A0A1B9HT32</accession>
<dbReference type="InterPro" id="IPR002575">
    <property type="entry name" value="Aminoglycoside_PTrfase"/>
</dbReference>
<name>A0A1B9HT32_9TREE</name>
<protein>
    <recommendedName>
        <fullName evidence="1">Aminoglycoside phosphotransferase domain-containing protein</fullName>
    </recommendedName>
</protein>
<dbReference type="InterPro" id="IPR011009">
    <property type="entry name" value="Kinase-like_dom_sf"/>
</dbReference>
<reference evidence="2" key="1">
    <citation type="submission" date="2013-07" db="EMBL/GenBank/DDBJ databases">
        <title>The Genome Sequence of Cryptococcus pinus CBS10737.</title>
        <authorList>
            <consortium name="The Broad Institute Genome Sequencing Platform"/>
            <person name="Cuomo C."/>
            <person name="Litvintseva A."/>
            <person name="Chen Y."/>
            <person name="Heitman J."/>
            <person name="Sun S."/>
            <person name="Springer D."/>
            <person name="Dromer F."/>
            <person name="Young S.K."/>
            <person name="Zeng Q."/>
            <person name="Gargeya S."/>
            <person name="Fitzgerald M."/>
            <person name="Abouelleil A."/>
            <person name="Alvarado L."/>
            <person name="Berlin A.M."/>
            <person name="Chapman S.B."/>
            <person name="Dewar J."/>
            <person name="Goldberg J."/>
            <person name="Griggs A."/>
            <person name="Gujja S."/>
            <person name="Hansen M."/>
            <person name="Howarth C."/>
            <person name="Imamovic A."/>
            <person name="Larimer J."/>
            <person name="McCowan C."/>
            <person name="Murphy C."/>
            <person name="Pearson M."/>
            <person name="Priest M."/>
            <person name="Roberts A."/>
            <person name="Saif S."/>
            <person name="Shea T."/>
            <person name="Sykes S."/>
            <person name="Wortman J."/>
            <person name="Nusbaum C."/>
            <person name="Birren B."/>
        </authorList>
    </citation>
    <scope>NUCLEOTIDE SEQUENCE [LARGE SCALE GENOMIC DNA]</scope>
    <source>
        <strain evidence="2">CBS 10737</strain>
    </source>
</reference>